<feature type="transmembrane region" description="Helical" evidence="2">
    <location>
        <begin position="6"/>
        <end position="25"/>
    </location>
</feature>
<evidence type="ECO:0000313" key="4">
    <source>
        <dbReference type="Proteomes" id="UP000480854"/>
    </source>
</evidence>
<sequence>MSNTTLLLLTIAAMMLAAIPVAMMLKRFLPEYLHRAAGISQLENRIYVLHSEIHELQDRVNVKVQRRNQVSADKHRIESENRKMERAIAEIALQPPLFVHEVGDPQAGMSKFLVNIAQEKASSTSRNSGDKSQVNPIWRCANVAEVWASGMEEARQLVELAFPFKMGFTKNFQKTQGRPNPVRIKAKAPPS</sequence>
<name>A0A9W7NKJ6_9PROT</name>
<evidence type="ECO:0000313" key="3">
    <source>
        <dbReference type="EMBL" id="KAA0681383.1"/>
    </source>
</evidence>
<evidence type="ECO:0000256" key="2">
    <source>
        <dbReference type="SAM" id="Phobius"/>
    </source>
</evidence>
<keyword evidence="1" id="KW-0175">Coiled coil</keyword>
<keyword evidence="2" id="KW-0812">Transmembrane</keyword>
<organism evidence="3 4">
    <name type="scientific">Roseomonas genomospecies 6</name>
    <dbReference type="NCBI Taxonomy" id="214106"/>
    <lineage>
        <taxon>Bacteria</taxon>
        <taxon>Pseudomonadati</taxon>
        <taxon>Pseudomonadota</taxon>
        <taxon>Alphaproteobacteria</taxon>
        <taxon>Acetobacterales</taxon>
        <taxon>Roseomonadaceae</taxon>
        <taxon>Roseomonas</taxon>
    </lineage>
</organism>
<dbReference type="RefSeq" id="WP_149468749.1">
    <property type="nucleotide sequence ID" value="NZ_QOKW01000006.1"/>
</dbReference>
<accession>A0A9W7NKJ6</accession>
<keyword evidence="4" id="KW-1185">Reference proteome</keyword>
<dbReference type="OrthoDB" id="7303920at2"/>
<proteinExistence type="predicted"/>
<dbReference type="EMBL" id="QOKW01000006">
    <property type="protein sequence ID" value="KAA0681383.1"/>
    <property type="molecule type" value="Genomic_DNA"/>
</dbReference>
<protein>
    <submittedName>
        <fullName evidence="3">Uncharacterized protein</fullName>
    </submittedName>
</protein>
<keyword evidence="2" id="KW-0472">Membrane</keyword>
<evidence type="ECO:0000256" key="1">
    <source>
        <dbReference type="SAM" id="Coils"/>
    </source>
</evidence>
<keyword evidence="2" id="KW-1133">Transmembrane helix</keyword>
<feature type="coiled-coil region" evidence="1">
    <location>
        <begin position="39"/>
        <end position="94"/>
    </location>
</feature>
<dbReference type="AlphaFoldDB" id="A0A9W7NKJ6"/>
<dbReference type="Proteomes" id="UP000480854">
    <property type="component" value="Unassembled WGS sequence"/>
</dbReference>
<gene>
    <name evidence="3" type="ORF">DS843_09995</name>
</gene>
<comment type="caution">
    <text evidence="3">The sequence shown here is derived from an EMBL/GenBank/DDBJ whole genome shotgun (WGS) entry which is preliminary data.</text>
</comment>
<reference evidence="3 4" key="1">
    <citation type="submission" date="2018-07" db="EMBL/GenBank/DDBJ databases">
        <title>Genome sequence of Azospirillum sp. ATCC 49961.</title>
        <authorList>
            <person name="Sant'Anna F.H."/>
            <person name="Baldani J.I."/>
            <person name="Zilli J.E."/>
            <person name="Reis V.M."/>
            <person name="Hartmann A."/>
            <person name="Cruz L."/>
            <person name="de Souza E.M."/>
            <person name="de Oliveira Pedrosa F."/>
            <person name="Passaglia L.M.P."/>
        </authorList>
    </citation>
    <scope>NUCLEOTIDE SEQUENCE [LARGE SCALE GENOMIC DNA]</scope>
    <source>
        <strain evidence="3 4">ATCC 49961</strain>
    </source>
</reference>